<evidence type="ECO:0000313" key="2">
    <source>
        <dbReference type="Proteomes" id="UP000001035"/>
    </source>
</evidence>
<dbReference type="AlphaFoldDB" id="B4EB58"/>
<dbReference type="KEGG" id="bcj:BCAL2965a"/>
<gene>
    <name evidence="1" type="ORF">BCAL2965a</name>
</gene>
<accession>B4EB58</accession>
<name>B4EB58_BURCJ</name>
<reference evidence="1 2" key="1">
    <citation type="journal article" date="2009" name="J. Bacteriol.">
        <title>The genome of Burkholderia cenocepacia J2315, an epidemic pathogen of cystic fibrosis patients.</title>
        <authorList>
            <person name="Holden M.T."/>
            <person name="Seth-Smith H.M."/>
            <person name="Crossman L.C."/>
            <person name="Sebaihia M."/>
            <person name="Bentley S.D."/>
            <person name="Cerdeno-Tarraga A.M."/>
            <person name="Thomson N.R."/>
            <person name="Bason N."/>
            <person name="Quail M.A."/>
            <person name="Sharp S."/>
            <person name="Cherevach I."/>
            <person name="Churcher C."/>
            <person name="Goodhead I."/>
            <person name="Hauser H."/>
            <person name="Holroyd N."/>
            <person name="Mungall K."/>
            <person name="Scott P."/>
            <person name="Walker D."/>
            <person name="White B."/>
            <person name="Rose H."/>
            <person name="Iversen P."/>
            <person name="Mil-Homens D."/>
            <person name="Rocha E.P."/>
            <person name="Fialho A.M."/>
            <person name="Baldwin A."/>
            <person name="Dowson C."/>
            <person name="Barrell B.G."/>
            <person name="Govan J.R."/>
            <person name="Vandamme P."/>
            <person name="Hart C.A."/>
            <person name="Mahenthiralingam E."/>
            <person name="Parkhill J."/>
        </authorList>
    </citation>
    <scope>NUCLEOTIDE SEQUENCE [LARGE SCALE GENOMIC DNA]</scope>
    <source>
        <strain evidence="2">ATCC BAA-245 / DSM 16553 / LMG 16656 / NCTC 13227 / J2315 / CF5610</strain>
    </source>
</reference>
<protein>
    <submittedName>
        <fullName evidence="1">Uncharacterized protein</fullName>
    </submittedName>
</protein>
<dbReference type="HOGENOM" id="CLU_205721_0_0_4"/>
<sequence>MRQLQHAHAPGITYRSQTPNSAAVLEIVSATLRAAALAPTVDAALDTCGDALARVADLARAEVRHG</sequence>
<keyword evidence="2" id="KW-1185">Reference proteome</keyword>
<dbReference type="EMBL" id="AM747720">
    <property type="protein sequence ID" value="CAR53274.1"/>
    <property type="molecule type" value="Genomic_DNA"/>
</dbReference>
<evidence type="ECO:0000313" key="1">
    <source>
        <dbReference type="EMBL" id="CAR53274.1"/>
    </source>
</evidence>
<dbReference type="Proteomes" id="UP000001035">
    <property type="component" value="Chromosome 1"/>
</dbReference>
<proteinExistence type="predicted"/>
<dbReference type="BioCyc" id="BCEN216591:G1G1V-3278-MONOMER"/>
<dbReference type="RefSeq" id="WP_012492870.1">
    <property type="nucleotide sequence ID" value="NC_011000.1"/>
</dbReference>
<organism evidence="1 2">
    <name type="scientific">Burkholderia cenocepacia (strain ATCC BAA-245 / DSM 16553 / LMG 16656 / NCTC 13227 / J2315 / CF5610)</name>
    <name type="common">Burkholderia cepacia (strain J2315)</name>
    <dbReference type="NCBI Taxonomy" id="216591"/>
    <lineage>
        <taxon>Bacteria</taxon>
        <taxon>Pseudomonadati</taxon>
        <taxon>Pseudomonadota</taxon>
        <taxon>Betaproteobacteria</taxon>
        <taxon>Burkholderiales</taxon>
        <taxon>Burkholderiaceae</taxon>
        <taxon>Burkholderia</taxon>
        <taxon>Burkholderia cepacia complex</taxon>
    </lineage>
</organism>